<reference evidence="1" key="1">
    <citation type="journal article" date="2020" name="Stud. Mycol.">
        <title>101 Dothideomycetes genomes: a test case for predicting lifestyles and emergence of pathogens.</title>
        <authorList>
            <person name="Haridas S."/>
            <person name="Albert R."/>
            <person name="Binder M."/>
            <person name="Bloem J."/>
            <person name="Labutti K."/>
            <person name="Salamov A."/>
            <person name="Andreopoulos B."/>
            <person name="Baker S."/>
            <person name="Barry K."/>
            <person name="Bills G."/>
            <person name="Bluhm B."/>
            <person name="Cannon C."/>
            <person name="Castanera R."/>
            <person name="Culley D."/>
            <person name="Daum C."/>
            <person name="Ezra D."/>
            <person name="Gonzalez J."/>
            <person name="Henrissat B."/>
            <person name="Kuo A."/>
            <person name="Liang C."/>
            <person name="Lipzen A."/>
            <person name="Lutzoni F."/>
            <person name="Magnuson J."/>
            <person name="Mondo S."/>
            <person name="Nolan M."/>
            <person name="Ohm R."/>
            <person name="Pangilinan J."/>
            <person name="Park H.-J."/>
            <person name="Ramirez L."/>
            <person name="Alfaro M."/>
            <person name="Sun H."/>
            <person name="Tritt A."/>
            <person name="Yoshinaga Y."/>
            <person name="Zwiers L.-H."/>
            <person name="Turgeon B."/>
            <person name="Goodwin S."/>
            <person name="Spatafora J."/>
            <person name="Crous P."/>
            <person name="Grigoriev I."/>
        </authorList>
    </citation>
    <scope>NUCLEOTIDE SEQUENCE</scope>
    <source>
        <strain evidence="1">ATCC 36951</strain>
    </source>
</reference>
<keyword evidence="2" id="KW-1185">Reference proteome</keyword>
<dbReference type="EMBL" id="ML993599">
    <property type="protein sequence ID" value="KAF2165676.1"/>
    <property type="molecule type" value="Genomic_DNA"/>
</dbReference>
<name>A0A6A6CJR8_ZASCE</name>
<dbReference type="OrthoDB" id="4540712at2759"/>
<gene>
    <name evidence="1" type="ORF">M409DRAFT_23966</name>
</gene>
<dbReference type="InterPro" id="IPR032710">
    <property type="entry name" value="NTF2-like_dom_sf"/>
</dbReference>
<evidence type="ECO:0000313" key="2">
    <source>
        <dbReference type="Proteomes" id="UP000799537"/>
    </source>
</evidence>
<dbReference type="SUPFAM" id="SSF54427">
    <property type="entry name" value="NTF2-like"/>
    <property type="match status" value="1"/>
</dbReference>
<accession>A0A6A6CJR8</accession>
<dbReference type="GeneID" id="54560300"/>
<evidence type="ECO:0000313" key="1">
    <source>
        <dbReference type="EMBL" id="KAF2165676.1"/>
    </source>
</evidence>
<protein>
    <recommendedName>
        <fullName evidence="3">SnoaL-like domain-containing protein</fullName>
    </recommendedName>
</protein>
<dbReference type="AlphaFoldDB" id="A0A6A6CJR8"/>
<dbReference type="Gene3D" id="3.10.450.50">
    <property type="match status" value="1"/>
</dbReference>
<proteinExistence type="predicted"/>
<dbReference type="Proteomes" id="UP000799537">
    <property type="component" value="Unassembled WGS sequence"/>
</dbReference>
<evidence type="ECO:0008006" key="3">
    <source>
        <dbReference type="Google" id="ProtNLM"/>
    </source>
</evidence>
<dbReference type="RefSeq" id="XP_033666565.1">
    <property type="nucleotide sequence ID" value="XM_033807028.1"/>
</dbReference>
<sequence>MASKDTIQQLINRRNELLQKASETRNVNDLIKWYSKDATFCNVYQNLTITGTQALREFYTSAYTAIPTFKITSAVSTGTAEFVASELDCQGMAGVALPQMGIQKGASFKLKGVSLFWWRWDGEGEEWGGGLDEESVKGWKIVRENAYHQVVE</sequence>
<organism evidence="1 2">
    <name type="scientific">Zasmidium cellare ATCC 36951</name>
    <dbReference type="NCBI Taxonomy" id="1080233"/>
    <lineage>
        <taxon>Eukaryota</taxon>
        <taxon>Fungi</taxon>
        <taxon>Dikarya</taxon>
        <taxon>Ascomycota</taxon>
        <taxon>Pezizomycotina</taxon>
        <taxon>Dothideomycetes</taxon>
        <taxon>Dothideomycetidae</taxon>
        <taxon>Mycosphaerellales</taxon>
        <taxon>Mycosphaerellaceae</taxon>
        <taxon>Zasmidium</taxon>
    </lineage>
</organism>